<evidence type="ECO:0000256" key="1">
    <source>
        <dbReference type="SAM" id="MobiDB-lite"/>
    </source>
</evidence>
<proteinExistence type="predicted"/>
<feature type="compositionally biased region" description="Basic residues" evidence="1">
    <location>
        <begin position="110"/>
        <end position="121"/>
    </location>
</feature>
<dbReference type="EMBL" id="CADCXU010021833">
    <property type="protein sequence ID" value="CAB0009571.1"/>
    <property type="molecule type" value="Genomic_DNA"/>
</dbReference>
<gene>
    <name evidence="2" type="ORF">NTEN_LOCUS14705</name>
</gene>
<name>A0A6H5H2H6_9HEMI</name>
<evidence type="ECO:0000313" key="2">
    <source>
        <dbReference type="EMBL" id="CAB0009571.1"/>
    </source>
</evidence>
<dbReference type="Proteomes" id="UP000479000">
    <property type="component" value="Unassembled WGS sequence"/>
</dbReference>
<accession>A0A6H5H2H6</accession>
<dbReference type="AlphaFoldDB" id="A0A6H5H2H6"/>
<sequence>DLLQGRQIRCFKLGRYSEHLDQSQQCTPSPSNRIVCDRLQSKAKENKFAVRVLVRGECERRAEREQPVTASGRPSHPTGRHSQHGSSPAVIPVSEQLGARRPLTGGTRGWRLRGRSLKNRI</sequence>
<evidence type="ECO:0000313" key="3">
    <source>
        <dbReference type="Proteomes" id="UP000479000"/>
    </source>
</evidence>
<reference evidence="2 3" key="1">
    <citation type="submission" date="2020-02" db="EMBL/GenBank/DDBJ databases">
        <authorList>
            <person name="Ferguson B K."/>
        </authorList>
    </citation>
    <scope>NUCLEOTIDE SEQUENCE [LARGE SCALE GENOMIC DNA]</scope>
</reference>
<keyword evidence="3" id="KW-1185">Reference proteome</keyword>
<feature type="non-terminal residue" evidence="2">
    <location>
        <position position="1"/>
    </location>
</feature>
<protein>
    <submittedName>
        <fullName evidence="2">Uncharacterized protein</fullName>
    </submittedName>
</protein>
<organism evidence="2 3">
    <name type="scientific">Nesidiocoris tenuis</name>
    <dbReference type="NCBI Taxonomy" id="355587"/>
    <lineage>
        <taxon>Eukaryota</taxon>
        <taxon>Metazoa</taxon>
        <taxon>Ecdysozoa</taxon>
        <taxon>Arthropoda</taxon>
        <taxon>Hexapoda</taxon>
        <taxon>Insecta</taxon>
        <taxon>Pterygota</taxon>
        <taxon>Neoptera</taxon>
        <taxon>Paraneoptera</taxon>
        <taxon>Hemiptera</taxon>
        <taxon>Heteroptera</taxon>
        <taxon>Panheteroptera</taxon>
        <taxon>Cimicomorpha</taxon>
        <taxon>Miridae</taxon>
        <taxon>Dicyphina</taxon>
        <taxon>Nesidiocoris</taxon>
    </lineage>
</organism>
<feature type="region of interest" description="Disordered" evidence="1">
    <location>
        <begin position="60"/>
        <end position="121"/>
    </location>
</feature>